<feature type="transmembrane region" description="Helical" evidence="7">
    <location>
        <begin position="155"/>
        <end position="172"/>
    </location>
</feature>
<dbReference type="Proteomes" id="UP000076796">
    <property type="component" value="Unassembled WGS sequence"/>
</dbReference>
<keyword evidence="6 7" id="KW-0472">Membrane</keyword>
<keyword evidence="2 7" id="KW-0813">Transport</keyword>
<evidence type="ECO:0000256" key="7">
    <source>
        <dbReference type="RuleBase" id="RU363032"/>
    </source>
</evidence>
<gene>
    <name evidence="9" type="ORF">AWU65_23905</name>
</gene>
<dbReference type="AlphaFoldDB" id="A0A163M5N4"/>
<evidence type="ECO:0000313" key="10">
    <source>
        <dbReference type="Proteomes" id="UP000076796"/>
    </source>
</evidence>
<dbReference type="InterPro" id="IPR051393">
    <property type="entry name" value="ABC_transporter_permease"/>
</dbReference>
<dbReference type="GO" id="GO:0055085">
    <property type="term" value="P:transmembrane transport"/>
    <property type="evidence" value="ECO:0007669"/>
    <property type="project" value="InterPro"/>
</dbReference>
<evidence type="ECO:0000313" key="9">
    <source>
        <dbReference type="EMBL" id="KZS48762.1"/>
    </source>
</evidence>
<dbReference type="CDD" id="cd06261">
    <property type="entry name" value="TM_PBP2"/>
    <property type="match status" value="1"/>
</dbReference>
<dbReference type="EMBL" id="LWMH01000001">
    <property type="protein sequence ID" value="KZS48762.1"/>
    <property type="molecule type" value="Genomic_DNA"/>
</dbReference>
<feature type="transmembrane region" description="Helical" evidence="7">
    <location>
        <begin position="179"/>
        <end position="203"/>
    </location>
</feature>
<feature type="domain" description="ABC transmembrane type-1" evidence="8">
    <location>
        <begin position="88"/>
        <end position="305"/>
    </location>
</feature>
<organism evidence="9 10">
    <name type="scientific">Paenibacillus glucanolyticus</name>
    <dbReference type="NCBI Taxonomy" id="59843"/>
    <lineage>
        <taxon>Bacteria</taxon>
        <taxon>Bacillati</taxon>
        <taxon>Bacillota</taxon>
        <taxon>Bacilli</taxon>
        <taxon>Bacillales</taxon>
        <taxon>Paenibacillaceae</taxon>
        <taxon>Paenibacillus</taxon>
    </lineage>
</organism>
<evidence type="ECO:0000256" key="5">
    <source>
        <dbReference type="ARBA" id="ARBA00022989"/>
    </source>
</evidence>
<feature type="transmembrane region" description="Helical" evidence="7">
    <location>
        <begin position="223"/>
        <end position="241"/>
    </location>
</feature>
<evidence type="ECO:0000259" key="8">
    <source>
        <dbReference type="PROSITE" id="PS50928"/>
    </source>
</evidence>
<dbReference type="STRING" id="59843.A3958_23170"/>
<protein>
    <submittedName>
        <fullName evidence="9">ABC transporter permease</fullName>
    </submittedName>
</protein>
<dbReference type="PANTHER" id="PTHR30193:SF37">
    <property type="entry name" value="INNER MEMBRANE ABC TRANSPORTER PERMEASE PROTEIN YCJO"/>
    <property type="match status" value="1"/>
</dbReference>
<dbReference type="RefSeq" id="WP_006210626.1">
    <property type="nucleotide sequence ID" value="NZ_CP147845.1"/>
</dbReference>
<dbReference type="GeneID" id="97555659"/>
<dbReference type="Pfam" id="PF00528">
    <property type="entry name" value="BPD_transp_1"/>
    <property type="match status" value="1"/>
</dbReference>
<proteinExistence type="inferred from homology"/>
<keyword evidence="10" id="KW-1185">Reference proteome</keyword>
<comment type="similarity">
    <text evidence="7">Belongs to the binding-protein-dependent transport system permease family.</text>
</comment>
<dbReference type="GO" id="GO:0005886">
    <property type="term" value="C:plasma membrane"/>
    <property type="evidence" value="ECO:0007669"/>
    <property type="project" value="UniProtKB-SubCell"/>
</dbReference>
<feature type="transmembrane region" description="Helical" evidence="7">
    <location>
        <begin position="128"/>
        <end position="149"/>
    </location>
</feature>
<dbReference type="OrthoDB" id="152280at2"/>
<dbReference type="PANTHER" id="PTHR30193">
    <property type="entry name" value="ABC TRANSPORTER PERMEASE PROTEIN"/>
    <property type="match status" value="1"/>
</dbReference>
<dbReference type="InterPro" id="IPR035906">
    <property type="entry name" value="MetI-like_sf"/>
</dbReference>
<evidence type="ECO:0000256" key="6">
    <source>
        <dbReference type="ARBA" id="ARBA00023136"/>
    </source>
</evidence>
<dbReference type="SUPFAM" id="SSF161098">
    <property type="entry name" value="MetI-like"/>
    <property type="match status" value="1"/>
</dbReference>
<keyword evidence="4 7" id="KW-0812">Transmembrane</keyword>
<evidence type="ECO:0000256" key="1">
    <source>
        <dbReference type="ARBA" id="ARBA00004651"/>
    </source>
</evidence>
<dbReference type="PROSITE" id="PS50928">
    <property type="entry name" value="ABC_TM1"/>
    <property type="match status" value="1"/>
</dbReference>
<comment type="caution">
    <text evidence="9">The sequence shown here is derived from an EMBL/GenBank/DDBJ whole genome shotgun (WGS) entry which is preliminary data.</text>
</comment>
<accession>A0A163M5N4</accession>
<feature type="transmembrane region" description="Helical" evidence="7">
    <location>
        <begin position="92"/>
        <end position="116"/>
    </location>
</feature>
<dbReference type="Gene3D" id="1.10.3720.10">
    <property type="entry name" value="MetI-like"/>
    <property type="match status" value="1"/>
</dbReference>
<evidence type="ECO:0000256" key="4">
    <source>
        <dbReference type="ARBA" id="ARBA00022692"/>
    </source>
</evidence>
<dbReference type="InterPro" id="IPR000515">
    <property type="entry name" value="MetI-like"/>
</dbReference>
<feature type="transmembrane region" description="Helical" evidence="7">
    <location>
        <begin position="253"/>
        <end position="275"/>
    </location>
</feature>
<keyword evidence="3" id="KW-1003">Cell membrane</keyword>
<name>A0A163M5N4_9BACL</name>
<keyword evidence="5 7" id="KW-1133">Transmembrane helix</keyword>
<feature type="transmembrane region" description="Helical" evidence="7">
    <location>
        <begin position="28"/>
        <end position="55"/>
    </location>
</feature>
<evidence type="ECO:0000256" key="3">
    <source>
        <dbReference type="ARBA" id="ARBA00022475"/>
    </source>
</evidence>
<sequence length="316" mass="35585">MSSTPEGKWTADHRSMAKRRFRFTRNDWMGYLFSAPLIIGVVVFAIYPMFAALFMSFHQTSGLNLSGAWVGLSNYRYALEDSLFWQALTNTFMMGIWSVLLGIALSFILASLINNLKWNLGRNFFKAVYFLPNVVSGVATSLLFSFLFFPSKEGLINFVIGLFGMDPVGWFTNPEVARYSIVLMSLWGALGYNTIIFLAGLQSVPRDLYEAAEVDGAGTYRKWWYITIPYLRPIFVFMLIMGTIGGMKRFTDVWLIGGTAGNPGGSLMTVVLYIYRNAFLASQMGLATAVSYLLFLIILILTAFLMLLNRRKDSLD</sequence>
<reference evidence="9" key="1">
    <citation type="journal article" date="2016" name="Genome Announc.">
        <title>Draft genomes of two strains of Paenibacillus glucanolyticus with capability to degrade lignocellulose.</title>
        <authorList>
            <person name="Mathews S.L."/>
            <person name="Pawlak J."/>
            <person name="Grunden A.M."/>
        </authorList>
    </citation>
    <scope>NUCLEOTIDE SEQUENCE [LARGE SCALE GENOMIC DNA]</scope>
    <source>
        <strain evidence="9">SLM1</strain>
    </source>
</reference>
<evidence type="ECO:0000256" key="2">
    <source>
        <dbReference type="ARBA" id="ARBA00022448"/>
    </source>
</evidence>
<feature type="transmembrane region" description="Helical" evidence="7">
    <location>
        <begin position="287"/>
        <end position="308"/>
    </location>
</feature>
<comment type="subcellular location">
    <subcellularLocation>
        <location evidence="1 7">Cell membrane</location>
        <topology evidence="1 7">Multi-pass membrane protein</topology>
    </subcellularLocation>
</comment>